<comment type="caution">
    <text evidence="1">The sequence shown here is derived from an EMBL/GenBank/DDBJ whole genome shotgun (WGS) entry which is preliminary data.</text>
</comment>
<protein>
    <submittedName>
        <fullName evidence="1">Uncharacterized protein</fullName>
    </submittedName>
</protein>
<dbReference type="EMBL" id="BTRK01000001">
    <property type="protein sequence ID" value="GMR33357.1"/>
    <property type="molecule type" value="Genomic_DNA"/>
</dbReference>
<evidence type="ECO:0000313" key="1">
    <source>
        <dbReference type="EMBL" id="GMR33357.1"/>
    </source>
</evidence>
<keyword evidence="2" id="KW-1185">Reference proteome</keyword>
<evidence type="ECO:0000313" key="2">
    <source>
        <dbReference type="Proteomes" id="UP001328107"/>
    </source>
</evidence>
<reference evidence="2" key="1">
    <citation type="submission" date="2022-10" db="EMBL/GenBank/DDBJ databases">
        <title>Genome assembly of Pristionchus species.</title>
        <authorList>
            <person name="Yoshida K."/>
            <person name="Sommer R.J."/>
        </authorList>
    </citation>
    <scope>NUCLEOTIDE SEQUENCE [LARGE SCALE GENOMIC DNA]</scope>
    <source>
        <strain evidence="2">RS5460</strain>
    </source>
</reference>
<accession>A0AAN4Z8Q3</accession>
<name>A0AAN4Z8Q3_9BILA</name>
<sequence length="115" mass="13306">LYSDPMMRSLLLSCLGFCSVFLLYGLFSTQIFTFDFAYIKEVSTDEELALFSTCVLAEFSRDGWTNEVLEKAWVDFNPVRKCDEYFVPFTILSPNGRLTMNRLRRGNEEVACKAR</sequence>
<dbReference type="Proteomes" id="UP001328107">
    <property type="component" value="Unassembled WGS sequence"/>
</dbReference>
<gene>
    <name evidence="1" type="ORF">PMAYCL1PPCAC_03552</name>
</gene>
<feature type="non-terminal residue" evidence="1">
    <location>
        <position position="1"/>
    </location>
</feature>
<dbReference type="AlphaFoldDB" id="A0AAN4Z8Q3"/>
<organism evidence="1 2">
    <name type="scientific">Pristionchus mayeri</name>
    <dbReference type="NCBI Taxonomy" id="1317129"/>
    <lineage>
        <taxon>Eukaryota</taxon>
        <taxon>Metazoa</taxon>
        <taxon>Ecdysozoa</taxon>
        <taxon>Nematoda</taxon>
        <taxon>Chromadorea</taxon>
        <taxon>Rhabditida</taxon>
        <taxon>Rhabditina</taxon>
        <taxon>Diplogasteromorpha</taxon>
        <taxon>Diplogasteroidea</taxon>
        <taxon>Neodiplogasteridae</taxon>
        <taxon>Pristionchus</taxon>
    </lineage>
</organism>
<feature type="non-terminal residue" evidence="1">
    <location>
        <position position="115"/>
    </location>
</feature>
<proteinExistence type="predicted"/>